<keyword evidence="2" id="KW-1185">Reference proteome</keyword>
<proteinExistence type="predicted"/>
<dbReference type="EnsemblMetazoa" id="CJA26224.1">
    <property type="protein sequence ID" value="CJA26224.1"/>
    <property type="gene ID" value="WBGene00181796"/>
</dbReference>
<organism evidence="1 2">
    <name type="scientific">Caenorhabditis japonica</name>
    <dbReference type="NCBI Taxonomy" id="281687"/>
    <lineage>
        <taxon>Eukaryota</taxon>
        <taxon>Metazoa</taxon>
        <taxon>Ecdysozoa</taxon>
        <taxon>Nematoda</taxon>
        <taxon>Chromadorea</taxon>
        <taxon>Rhabditida</taxon>
        <taxon>Rhabditina</taxon>
        <taxon>Rhabditomorpha</taxon>
        <taxon>Rhabditoidea</taxon>
        <taxon>Rhabditidae</taxon>
        <taxon>Peloderinae</taxon>
        <taxon>Caenorhabditis</taxon>
    </lineage>
</organism>
<dbReference type="Proteomes" id="UP000005237">
    <property type="component" value="Unassembled WGS sequence"/>
</dbReference>
<dbReference type="AlphaFoldDB" id="A0A8R1E6W7"/>
<accession>A0A8R1E6W7</accession>
<sequence>MAGTYINPKNSIVKQKNSANPNVKTGKSNVQNAPSQWAKTWSFLNVKSKNCSFFYSMFGSVSTIQSLERIPWRPRKKSKKFKIPVHISLEKKKNEKAELKHSSEIIEKRNLVFIQNVKCTLTISIHGDWLLHNEHFGNAFFCGTFSENFLGKQHTARFTLLQIPYHLSSGEIVRFEGIII</sequence>
<evidence type="ECO:0000313" key="2">
    <source>
        <dbReference type="Proteomes" id="UP000005237"/>
    </source>
</evidence>
<name>A0A8R1E6W7_CAEJA</name>
<evidence type="ECO:0000313" key="1">
    <source>
        <dbReference type="EnsemblMetazoa" id="CJA26224.1"/>
    </source>
</evidence>
<reference evidence="2" key="1">
    <citation type="submission" date="2010-08" db="EMBL/GenBank/DDBJ databases">
        <authorList>
            <consortium name="Caenorhabditis japonica Sequencing Consortium"/>
            <person name="Wilson R.K."/>
        </authorList>
    </citation>
    <scope>NUCLEOTIDE SEQUENCE [LARGE SCALE GENOMIC DNA]</scope>
    <source>
        <strain evidence="2">DF5081</strain>
    </source>
</reference>
<reference evidence="1" key="2">
    <citation type="submission" date="2022-06" db="UniProtKB">
        <authorList>
            <consortium name="EnsemblMetazoa"/>
        </authorList>
    </citation>
    <scope>IDENTIFICATION</scope>
    <source>
        <strain evidence="1">DF5081</strain>
    </source>
</reference>
<protein>
    <submittedName>
        <fullName evidence="1">Uncharacterized protein</fullName>
    </submittedName>
</protein>